<proteinExistence type="predicted"/>
<protein>
    <recommendedName>
        <fullName evidence="1">Tsi6 domain-containing protein</fullName>
    </recommendedName>
</protein>
<dbReference type="KEGG" id="acr:Acry_2455"/>
<dbReference type="Proteomes" id="UP000000245">
    <property type="component" value="Chromosome"/>
</dbReference>
<reference evidence="2 3" key="1">
    <citation type="submission" date="2007-05" db="EMBL/GenBank/DDBJ databases">
        <title>Complete sequence of chromosome of Acidiphilium cryptum JF-5.</title>
        <authorList>
            <consortium name="US DOE Joint Genome Institute"/>
            <person name="Copeland A."/>
            <person name="Lucas S."/>
            <person name="Lapidus A."/>
            <person name="Barry K."/>
            <person name="Detter J.C."/>
            <person name="Glavina del Rio T."/>
            <person name="Hammon N."/>
            <person name="Israni S."/>
            <person name="Dalin E."/>
            <person name="Tice H."/>
            <person name="Pitluck S."/>
            <person name="Sims D."/>
            <person name="Brettin T."/>
            <person name="Bruce D."/>
            <person name="Han C."/>
            <person name="Schmutz J."/>
            <person name="Larimer F."/>
            <person name="Land M."/>
            <person name="Hauser L."/>
            <person name="Kyrpides N."/>
            <person name="Kim E."/>
            <person name="Magnuson T."/>
            <person name="Richardson P."/>
        </authorList>
    </citation>
    <scope>NUCLEOTIDE SEQUENCE [LARGE SCALE GENOMIC DNA]</scope>
    <source>
        <strain evidence="2 3">JF-5</strain>
    </source>
</reference>
<evidence type="ECO:0000313" key="3">
    <source>
        <dbReference type="Proteomes" id="UP000000245"/>
    </source>
</evidence>
<dbReference type="STRING" id="349163.Acry_2455"/>
<sequence length="102" mass="11422">MDTNGLSPFLNEALRKVETLLAARPGLPPLVSIRNQLIYLKQVCAGTVGSERLPETILGIHAVRDIESWDIKLAYQIHRIDTVVDRLKDYLNAFDPSSYACL</sequence>
<name>A5G1B6_ACICJ</name>
<dbReference type="EMBL" id="CP000697">
    <property type="protein sequence ID" value="ABQ31648.1"/>
    <property type="molecule type" value="Genomic_DNA"/>
</dbReference>
<gene>
    <name evidence="2" type="ordered locus">Acry_2455</name>
</gene>
<keyword evidence="3" id="KW-1185">Reference proteome</keyword>
<feature type="domain" description="Tsi6" evidence="1">
    <location>
        <begin position="10"/>
        <end position="81"/>
    </location>
</feature>
<dbReference type="AlphaFoldDB" id="A5G1B6"/>
<dbReference type="InterPro" id="IPR040818">
    <property type="entry name" value="Tsi6"/>
</dbReference>
<organism evidence="2 3">
    <name type="scientific">Acidiphilium cryptum (strain JF-5)</name>
    <dbReference type="NCBI Taxonomy" id="349163"/>
    <lineage>
        <taxon>Bacteria</taxon>
        <taxon>Pseudomonadati</taxon>
        <taxon>Pseudomonadota</taxon>
        <taxon>Alphaproteobacteria</taxon>
        <taxon>Acetobacterales</taxon>
        <taxon>Acidocellaceae</taxon>
        <taxon>Acidiphilium</taxon>
    </lineage>
</organism>
<dbReference type="RefSeq" id="WP_012040075.1">
    <property type="nucleotide sequence ID" value="NC_009484.1"/>
</dbReference>
<evidence type="ECO:0000259" key="1">
    <source>
        <dbReference type="Pfam" id="PF18660"/>
    </source>
</evidence>
<dbReference type="HOGENOM" id="CLU_179030_0_0_5"/>
<accession>A5G1B6</accession>
<evidence type="ECO:0000313" key="2">
    <source>
        <dbReference type="EMBL" id="ABQ31648.1"/>
    </source>
</evidence>
<dbReference type="Pfam" id="PF18660">
    <property type="entry name" value="Tsi6"/>
    <property type="match status" value="1"/>
</dbReference>